<dbReference type="GO" id="GO:0016829">
    <property type="term" value="F:lyase activity"/>
    <property type="evidence" value="ECO:0007669"/>
    <property type="project" value="UniProtKB-KW"/>
</dbReference>
<sequence length="43" mass="4930">MQEMIERGMVKVEDSARVRELMHTMLNGDVYTSMQAVGNRESV</sequence>
<dbReference type="AlphaFoldDB" id="A0A117LQZ0"/>
<dbReference type="PATRIC" id="fig|2198.4.peg.955"/>
<keyword evidence="1" id="KW-0456">Lyase</keyword>
<protein>
    <submittedName>
        <fullName evidence="1">PBS lyase HEAT domain protein repeat-containing protein</fullName>
    </submittedName>
</protein>
<name>A0A117LQZ0_9EURY</name>
<evidence type="ECO:0000313" key="1">
    <source>
        <dbReference type="EMBL" id="KUK62422.1"/>
    </source>
</evidence>
<organism evidence="1 2">
    <name type="scientific">Methanoculleus marisnigri</name>
    <dbReference type="NCBI Taxonomy" id="2198"/>
    <lineage>
        <taxon>Archaea</taxon>
        <taxon>Methanobacteriati</taxon>
        <taxon>Methanobacteriota</taxon>
        <taxon>Stenosarchaea group</taxon>
        <taxon>Methanomicrobia</taxon>
        <taxon>Methanomicrobiales</taxon>
        <taxon>Methanomicrobiaceae</taxon>
        <taxon>Methanoculleus</taxon>
    </lineage>
</organism>
<comment type="caution">
    <text evidence="1">The sequence shown here is derived from an EMBL/GenBank/DDBJ whole genome shotgun (WGS) entry which is preliminary data.</text>
</comment>
<dbReference type="Proteomes" id="UP000054323">
    <property type="component" value="Unassembled WGS sequence"/>
</dbReference>
<reference evidence="2" key="1">
    <citation type="journal article" date="2015" name="MBio">
        <title>Genome-Resolved Metagenomic Analysis Reveals Roles for Candidate Phyla and Other Microbial Community Members in Biogeochemical Transformations in Oil Reservoirs.</title>
        <authorList>
            <person name="Hu P."/>
            <person name="Tom L."/>
            <person name="Singh A."/>
            <person name="Thomas B.C."/>
            <person name="Baker B.J."/>
            <person name="Piceno Y.M."/>
            <person name="Andersen G.L."/>
            <person name="Banfield J.F."/>
        </authorList>
    </citation>
    <scope>NUCLEOTIDE SEQUENCE [LARGE SCALE GENOMIC DNA]</scope>
</reference>
<gene>
    <name evidence="1" type="ORF">XD82_0684</name>
</gene>
<proteinExistence type="predicted"/>
<accession>A0A117LQZ0</accession>
<dbReference type="EMBL" id="LGGD01000065">
    <property type="protein sequence ID" value="KUK62422.1"/>
    <property type="molecule type" value="Genomic_DNA"/>
</dbReference>
<evidence type="ECO:0000313" key="2">
    <source>
        <dbReference type="Proteomes" id="UP000054323"/>
    </source>
</evidence>